<accession>A0A179EW87</accession>
<reference evidence="1 2" key="1">
    <citation type="submission" date="2016-01" db="EMBL/GenBank/DDBJ databases">
        <title>Biosynthesis of antibiotic leucinostatins and their inhibition on Phytophthora in bio-control Purpureocillium lilacinum.</title>
        <authorList>
            <person name="Wang G."/>
            <person name="Liu Z."/>
            <person name="Lin R."/>
            <person name="Li E."/>
            <person name="Mao Z."/>
            <person name="Ling J."/>
            <person name="Yin W."/>
            <person name="Xie B."/>
        </authorList>
    </citation>
    <scope>NUCLEOTIDE SEQUENCE [LARGE SCALE GENOMIC DNA]</scope>
    <source>
        <strain evidence="1">PLBJ-1</strain>
    </source>
</reference>
<dbReference type="Proteomes" id="UP000078240">
    <property type="component" value="Unassembled WGS sequence"/>
</dbReference>
<name>A0A179EW87_PURLI</name>
<evidence type="ECO:0000313" key="1">
    <source>
        <dbReference type="EMBL" id="OAQ57280.1"/>
    </source>
</evidence>
<gene>
    <name evidence="1" type="ORF">VFPBJ_11769</name>
</gene>
<organism evidence="1 2">
    <name type="scientific">Purpureocillium lilacinum</name>
    <name type="common">Paecilomyces lilacinus</name>
    <dbReference type="NCBI Taxonomy" id="33203"/>
    <lineage>
        <taxon>Eukaryota</taxon>
        <taxon>Fungi</taxon>
        <taxon>Dikarya</taxon>
        <taxon>Ascomycota</taxon>
        <taxon>Pezizomycotina</taxon>
        <taxon>Sordariomycetes</taxon>
        <taxon>Hypocreomycetidae</taxon>
        <taxon>Hypocreales</taxon>
        <taxon>Ophiocordycipitaceae</taxon>
        <taxon>Purpureocillium</taxon>
    </lineage>
</organism>
<dbReference type="AlphaFoldDB" id="A0A179EW87"/>
<evidence type="ECO:0000313" key="2">
    <source>
        <dbReference type="Proteomes" id="UP000078240"/>
    </source>
</evidence>
<sequence length="60" mass="6039">MEVRVIAGREQSGLQVSVAAAGGIDGSGGIGESTGATQSGDELLRGSLVRDAIHWMGAKQ</sequence>
<protein>
    <submittedName>
        <fullName evidence="1">Uncharacterized protein</fullName>
    </submittedName>
</protein>
<proteinExistence type="predicted"/>
<dbReference type="EMBL" id="LSBH01000128">
    <property type="protein sequence ID" value="OAQ57280.1"/>
    <property type="molecule type" value="Genomic_DNA"/>
</dbReference>
<comment type="caution">
    <text evidence="1">The sequence shown here is derived from an EMBL/GenBank/DDBJ whole genome shotgun (WGS) entry which is preliminary data.</text>
</comment>